<dbReference type="KEGG" id="vg:5601979"/>
<dbReference type="Proteomes" id="UP000000714">
    <property type="component" value="Segment"/>
</dbReference>
<accession>A6MAE6</accession>
<evidence type="ECO:0000313" key="1">
    <source>
        <dbReference type="EMBL" id="ABG21624.1"/>
    </source>
</evidence>
<organism evidence="1 2">
    <name type="scientific">Lactococcus phage KSY1</name>
    <dbReference type="NCBI Taxonomy" id="2913972"/>
    <lineage>
        <taxon>Viruses</taxon>
        <taxon>Duplodnaviria</taxon>
        <taxon>Heunggongvirae</taxon>
        <taxon>Uroviricota</taxon>
        <taxon>Caudoviricetes</taxon>
        <taxon>Chopinvirus</taxon>
        <taxon>Chopinvirus KSY1</taxon>
    </lineage>
</organism>
<gene>
    <name evidence="1" type="ORF">KSY1p081</name>
</gene>
<keyword evidence="2" id="KW-1185">Reference proteome</keyword>
<evidence type="ECO:0000313" key="2">
    <source>
        <dbReference type="Proteomes" id="UP000000714"/>
    </source>
</evidence>
<dbReference type="GeneID" id="5601979"/>
<reference evidence="1 2" key="1">
    <citation type="journal article" date="2007" name="Virology">
        <title>KSY1, a lactococcal phage with a T7-like transcription.</title>
        <authorList>
            <person name="Chopin A."/>
            <person name="Deveau H."/>
            <person name="Ehrlich S.D."/>
            <person name="Moineau S."/>
            <person name="Chopin M.C."/>
        </authorList>
    </citation>
    <scope>NUCLEOTIDE SEQUENCE</scope>
</reference>
<sequence>MKHRLIKDIEVVNKGEDVKVTITKTKEHHLSNEEEVQTSYTVNREKLKQILEELIL</sequence>
<dbReference type="EMBL" id="DQ535032">
    <property type="protein sequence ID" value="ABG21624.1"/>
    <property type="molecule type" value="Genomic_DNA"/>
</dbReference>
<protein>
    <submittedName>
        <fullName evidence="1">Gp081</fullName>
    </submittedName>
</protein>
<dbReference type="RefSeq" id="YP_001469080.1">
    <property type="nucleotide sequence ID" value="NC_009817.1"/>
</dbReference>
<name>A6MAE6_9CAUD</name>
<proteinExistence type="predicted"/>